<dbReference type="GO" id="GO:0005634">
    <property type="term" value="C:nucleus"/>
    <property type="evidence" value="ECO:0007669"/>
    <property type="project" value="UniProtKB-SubCell"/>
</dbReference>
<dbReference type="Proteomes" id="UP000694255">
    <property type="component" value="Unassembled WGS sequence"/>
</dbReference>
<reference evidence="6 7" key="1">
    <citation type="journal article" date="2021" name="DNA Res.">
        <title>Genome analysis of Candida subhashii reveals its hybrid nature and dual mitochondrial genome conformations.</title>
        <authorList>
            <person name="Mixao V."/>
            <person name="Hegedusova E."/>
            <person name="Saus E."/>
            <person name="Pryszcz L.P."/>
            <person name="Cillingova A."/>
            <person name="Nosek J."/>
            <person name="Gabaldon T."/>
        </authorList>
    </citation>
    <scope>NUCLEOTIDE SEQUENCE [LARGE SCALE GENOMIC DNA]</scope>
    <source>
        <strain evidence="6 7">CBS 10753</strain>
    </source>
</reference>
<dbReference type="AlphaFoldDB" id="A0A8J5QNJ6"/>
<proteinExistence type="predicted"/>
<feature type="compositionally biased region" description="Gly residues" evidence="4">
    <location>
        <begin position="54"/>
        <end position="74"/>
    </location>
</feature>
<feature type="compositionally biased region" description="Basic residues" evidence="4">
    <location>
        <begin position="148"/>
        <end position="160"/>
    </location>
</feature>
<dbReference type="GO" id="GO:0006325">
    <property type="term" value="P:chromatin organization"/>
    <property type="evidence" value="ECO:0007669"/>
    <property type="project" value="UniProtKB-KW"/>
</dbReference>
<dbReference type="GeneID" id="73466950"/>
<evidence type="ECO:0000256" key="3">
    <source>
        <dbReference type="ARBA" id="ARBA00023242"/>
    </source>
</evidence>
<evidence type="ECO:0000313" key="7">
    <source>
        <dbReference type="Proteomes" id="UP000694255"/>
    </source>
</evidence>
<protein>
    <recommendedName>
        <fullName evidence="5">Transcription regulator LGE1 helical region domain-containing protein</fullName>
    </recommendedName>
</protein>
<comment type="subcellular location">
    <subcellularLocation>
        <location evidence="1">Nucleus</location>
    </subcellularLocation>
</comment>
<evidence type="ECO:0000259" key="5">
    <source>
        <dbReference type="Pfam" id="PF11488"/>
    </source>
</evidence>
<sequence length="275" mass="30764">MSFDNNTPTTTTGSTAKSSSGTEYGYSDGHQSSNYRGQHYRGRGRGNSKDGSYRGRGGSSYYGGYGDGRGGTSGAGRYNYYGSSSRGRGTYNHSFNGRDTYSPNDQHGESQQQEKQTEGSTSPKERETETTGFETENRGSSGSYRGSYRGHYRGGYRGRGGHYGGFPHSNGYDPKHSNGDPKGTSPRFYKDTISRDKLKSFNNPWINIMGIVDEQTQNKLEARFNELSKVDKEIMELQKSKLKLENYMASLEKQATREELHVQLTNEKLEEFTYL</sequence>
<feature type="region of interest" description="Disordered" evidence="4">
    <location>
        <begin position="1"/>
        <end position="187"/>
    </location>
</feature>
<evidence type="ECO:0000256" key="4">
    <source>
        <dbReference type="SAM" id="MobiDB-lite"/>
    </source>
</evidence>
<keyword evidence="7" id="KW-1185">Reference proteome</keyword>
<comment type="caution">
    <text evidence="6">The sequence shown here is derived from an EMBL/GenBank/DDBJ whole genome shotgun (WGS) entry which is preliminary data.</text>
</comment>
<dbReference type="OrthoDB" id="4096471at2759"/>
<evidence type="ECO:0000313" key="6">
    <source>
        <dbReference type="EMBL" id="KAG7666312.1"/>
    </source>
</evidence>
<feature type="compositionally biased region" description="Polar residues" evidence="4">
    <location>
        <begin position="81"/>
        <end position="122"/>
    </location>
</feature>
<feature type="compositionally biased region" description="Low complexity" evidence="4">
    <location>
        <begin position="7"/>
        <end position="22"/>
    </location>
</feature>
<accession>A0A8J5QNJ6</accession>
<dbReference type="InterPro" id="IPR021581">
    <property type="entry name" value="Tscrpt_reg_Lge1"/>
</dbReference>
<dbReference type="Pfam" id="PF11488">
    <property type="entry name" value="Lge1"/>
    <property type="match status" value="1"/>
</dbReference>
<evidence type="ECO:0000256" key="2">
    <source>
        <dbReference type="ARBA" id="ARBA00022853"/>
    </source>
</evidence>
<dbReference type="CDD" id="cd22897">
    <property type="entry name" value="Lge1"/>
    <property type="match status" value="1"/>
</dbReference>
<keyword evidence="2" id="KW-0156">Chromatin regulator</keyword>
<evidence type="ECO:0000256" key="1">
    <source>
        <dbReference type="ARBA" id="ARBA00004123"/>
    </source>
</evidence>
<dbReference type="EMBL" id="JAGSYN010000020">
    <property type="protein sequence ID" value="KAG7666312.1"/>
    <property type="molecule type" value="Genomic_DNA"/>
</dbReference>
<organism evidence="6 7">
    <name type="scientific">[Candida] subhashii</name>
    <dbReference type="NCBI Taxonomy" id="561895"/>
    <lineage>
        <taxon>Eukaryota</taxon>
        <taxon>Fungi</taxon>
        <taxon>Dikarya</taxon>
        <taxon>Ascomycota</taxon>
        <taxon>Saccharomycotina</taxon>
        <taxon>Pichiomycetes</taxon>
        <taxon>Debaryomycetaceae</taxon>
        <taxon>Spathaspora</taxon>
    </lineage>
</organism>
<dbReference type="RefSeq" id="XP_049266540.1">
    <property type="nucleotide sequence ID" value="XM_049405089.1"/>
</dbReference>
<name>A0A8J5QNJ6_9ASCO</name>
<feature type="domain" description="Transcription regulator LGE1 helical region" evidence="5">
    <location>
        <begin position="203"/>
        <end position="273"/>
    </location>
</feature>
<keyword evidence="3" id="KW-0539">Nucleus</keyword>
<feature type="compositionally biased region" description="Low complexity" evidence="4">
    <location>
        <begin position="130"/>
        <end position="147"/>
    </location>
</feature>
<gene>
    <name evidence="6" type="ORF">J8A68_000149</name>
</gene>